<dbReference type="InterPro" id="IPR001761">
    <property type="entry name" value="Peripla_BP/Lac1_sug-bd_dom"/>
</dbReference>
<dbReference type="CDD" id="cd07377">
    <property type="entry name" value="WHTH_GntR"/>
    <property type="match status" value="1"/>
</dbReference>
<dbReference type="InterPro" id="IPR036388">
    <property type="entry name" value="WH-like_DNA-bd_sf"/>
</dbReference>
<dbReference type="SMART" id="SM00345">
    <property type="entry name" value="HTH_GNTR"/>
    <property type="match status" value="1"/>
</dbReference>
<dbReference type="GO" id="GO:0000976">
    <property type="term" value="F:transcription cis-regulatory region binding"/>
    <property type="evidence" value="ECO:0007669"/>
    <property type="project" value="TreeGrafter"/>
</dbReference>
<keyword evidence="1" id="KW-0678">Repressor</keyword>
<organism evidence="6">
    <name type="scientific">uncultured spirochete</name>
    <dbReference type="NCBI Taxonomy" id="156406"/>
    <lineage>
        <taxon>Bacteria</taxon>
        <taxon>Pseudomonadati</taxon>
        <taxon>Spirochaetota</taxon>
        <taxon>Spirochaetia</taxon>
        <taxon>Spirochaetales</taxon>
        <taxon>environmental samples</taxon>
    </lineage>
</organism>
<dbReference type="Gene3D" id="3.40.50.2300">
    <property type="match status" value="2"/>
</dbReference>
<dbReference type="Pfam" id="PF00532">
    <property type="entry name" value="Peripla_BP_1"/>
    <property type="match status" value="1"/>
</dbReference>
<evidence type="ECO:0000256" key="3">
    <source>
        <dbReference type="ARBA" id="ARBA00023125"/>
    </source>
</evidence>
<dbReference type="PANTHER" id="PTHR30146">
    <property type="entry name" value="LACI-RELATED TRANSCRIPTIONAL REPRESSOR"/>
    <property type="match status" value="1"/>
</dbReference>
<dbReference type="AlphaFoldDB" id="A0A3P3XRB3"/>
<protein>
    <submittedName>
        <fullName evidence="6">Transcriptional regulator, GntR family with LacI sensor</fullName>
    </submittedName>
</protein>
<dbReference type="SUPFAM" id="SSF53822">
    <property type="entry name" value="Periplasmic binding protein-like I"/>
    <property type="match status" value="1"/>
</dbReference>
<accession>A0A3P3XRB3</accession>
<keyword evidence="2" id="KW-0805">Transcription regulation</keyword>
<evidence type="ECO:0000256" key="4">
    <source>
        <dbReference type="ARBA" id="ARBA00023163"/>
    </source>
</evidence>
<sequence>MSYKKYEMVTRGILGKIESGEWSPGTQILAERKLAELFSVSRITVQKALDDLVERNILERPAGRNGTFVRSDPMVSQRTTARKESRLVGVAIDDISDSFGAHILRGIEDCLWNRRYHTIICNVDRNFRKVEDYFFSLSEQNIDGVIFSPVIESEAYEEKNRSIIERIERQETPLVLLDRTIADTRKNFVSTNHREASRRLTADFIARGNHRRLILVTGVSCSSIAEREEGFLDAVRAAGLDPGEQHIVRLNDNLLFPELQPNSPYIEEIRRAIGDVDGATGFVALNGRLLRGASLALCGMGFPLGRFTRSDLHGQFAVPLDGTGDTLVSVQPAYQLGYEAARLLLHSIETPGSATMQIRLDADITLFGE</sequence>
<dbReference type="PANTHER" id="PTHR30146:SF95">
    <property type="entry name" value="RIBOSE OPERON REPRESSOR"/>
    <property type="match status" value="1"/>
</dbReference>
<gene>
    <name evidence="6" type="ORF">SPIRO4BDMA_50312</name>
</gene>
<name>A0A3P3XRB3_9SPIR</name>
<proteinExistence type="predicted"/>
<dbReference type="SUPFAM" id="SSF46785">
    <property type="entry name" value="Winged helix' DNA-binding domain"/>
    <property type="match status" value="1"/>
</dbReference>
<dbReference type="InterPro" id="IPR028082">
    <property type="entry name" value="Peripla_BP_I"/>
</dbReference>
<dbReference type="Pfam" id="PF00392">
    <property type="entry name" value="GntR"/>
    <property type="match status" value="1"/>
</dbReference>
<dbReference type="PROSITE" id="PS50949">
    <property type="entry name" value="HTH_GNTR"/>
    <property type="match status" value="1"/>
</dbReference>
<dbReference type="CDD" id="cd06267">
    <property type="entry name" value="PBP1_LacI_sugar_binding-like"/>
    <property type="match status" value="1"/>
</dbReference>
<evidence type="ECO:0000256" key="2">
    <source>
        <dbReference type="ARBA" id="ARBA00023015"/>
    </source>
</evidence>
<evidence type="ECO:0000313" key="6">
    <source>
        <dbReference type="EMBL" id="SLM18797.1"/>
    </source>
</evidence>
<keyword evidence="4" id="KW-0804">Transcription</keyword>
<feature type="domain" description="HTH gntR-type" evidence="5">
    <location>
        <begin position="3"/>
        <end position="72"/>
    </location>
</feature>
<dbReference type="InterPro" id="IPR036390">
    <property type="entry name" value="WH_DNA-bd_sf"/>
</dbReference>
<dbReference type="GO" id="GO:0003700">
    <property type="term" value="F:DNA-binding transcription factor activity"/>
    <property type="evidence" value="ECO:0007669"/>
    <property type="project" value="InterPro"/>
</dbReference>
<dbReference type="InterPro" id="IPR000524">
    <property type="entry name" value="Tscrpt_reg_HTH_GntR"/>
</dbReference>
<dbReference type="PRINTS" id="PR00035">
    <property type="entry name" value="HTHGNTR"/>
</dbReference>
<dbReference type="Gene3D" id="1.10.10.10">
    <property type="entry name" value="Winged helix-like DNA-binding domain superfamily/Winged helix DNA-binding domain"/>
    <property type="match status" value="1"/>
</dbReference>
<evidence type="ECO:0000256" key="1">
    <source>
        <dbReference type="ARBA" id="ARBA00022491"/>
    </source>
</evidence>
<dbReference type="EMBL" id="FWDO01000005">
    <property type="protein sequence ID" value="SLM18797.1"/>
    <property type="molecule type" value="Genomic_DNA"/>
</dbReference>
<reference evidence="6" key="1">
    <citation type="submission" date="2017-02" db="EMBL/GenBank/DDBJ databases">
        <authorList>
            <person name="Regsiter A."/>
            <person name="William W."/>
        </authorList>
    </citation>
    <scope>NUCLEOTIDE SEQUENCE</scope>
    <source>
        <strain evidence="6">BdmA 4</strain>
    </source>
</reference>
<keyword evidence="3" id="KW-0238">DNA-binding</keyword>
<evidence type="ECO:0000259" key="5">
    <source>
        <dbReference type="PROSITE" id="PS50949"/>
    </source>
</evidence>